<evidence type="ECO:0008006" key="3">
    <source>
        <dbReference type="Google" id="ProtNLM"/>
    </source>
</evidence>
<reference evidence="1" key="2">
    <citation type="submission" date="2020-03" db="EMBL/GenBank/DDBJ databases">
        <title>Flavobacteriaceae bacterium strain TP-CH-4, a member of the family Flavobacteriaceae isolated from a deep-sea seamount.</title>
        <authorList>
            <person name="Zhang D.-C."/>
        </authorList>
    </citation>
    <scope>NUCLEOTIDE SEQUENCE</scope>
    <source>
        <strain evidence="1">TP-CH-4</strain>
    </source>
</reference>
<dbReference type="RefSeq" id="WP_152572552.1">
    <property type="nucleotide sequence ID" value="NZ_VIKU02000001.1"/>
</dbReference>
<gene>
    <name evidence="1" type="ORF">FK220_001720</name>
</gene>
<evidence type="ECO:0000313" key="2">
    <source>
        <dbReference type="Proteomes" id="UP000707206"/>
    </source>
</evidence>
<reference evidence="1" key="1">
    <citation type="submission" date="2019-07" db="EMBL/GenBank/DDBJ databases">
        <authorList>
            <person name="De-Chao Zhang Q."/>
        </authorList>
    </citation>
    <scope>NUCLEOTIDE SEQUENCE</scope>
    <source>
        <strain evidence="1">TP-CH-4</strain>
    </source>
</reference>
<evidence type="ECO:0000313" key="1">
    <source>
        <dbReference type="EMBL" id="NHF58040.1"/>
    </source>
</evidence>
<sequence>MRTPDDIRKCVVCLNDGSGVLFQPENDQTYILTADHVFYQRNHGNKVLLPKVSIRYFDEIKNRYKEIESEIELQKGENYFPSEDSDIAILVIKRLPIVEDWIRPVKKVEENSDCILGGIPGLRRNAFPDDHTKWYVNHQPIDFDLGGVKRSGQMLDAINRKNITIDELRGMSGGGIFQLSGSKISLLGIQNQGPLDNEHQGRFLFTPLHAFEKIVKHYHNKLLPIFHSETPRATVSFDITALQKVGDIQKHVVEILESTERVVVDYNNDFSVFRACNEVLYKTSYKQIDMEETVNAIGESLFELLHSQEGELERDRMKQFRQALTKRWDIRIELVSKYQQGRFNYSAIPWEFLRCPESLADDYGKPGNIAKYNLIVRRFRDDTRKELTKLDARETQLNSLQVWFVVADDSMSAIGKKLEGLETKETLLAVKSKSLRVREIMDERELPHIIHIIGDLNREDREDIIQFVGKHPNRSNNQTFVLIQQSTSGANEYETFDYNAKLFLEAWRRPFASVISLPFNLEIDEKVYAIFKHFYTDLAEGINLGKSFLPLSRRLGNHNPISRPLIYLNFDCDFSFSKKVERTEPAMGGSFGKVNEETPTIGIQKTEIPSKPKKIGENTAANENALPHVVDFKKLGKLAEQLEEWGKKPTKDVYEDILVSYNNFKENNFPWENMIIFCNPYKDSAAITTVNVLGTDLEPMAYDILTKFFELGNEEIEQLLDKYKKQRSDMWIYPK</sequence>
<dbReference type="EMBL" id="VIKU02000001">
    <property type="protein sequence ID" value="NHF58040.1"/>
    <property type="molecule type" value="Genomic_DNA"/>
</dbReference>
<accession>A0A967AR98</accession>
<name>A0A967AR98_9FLAO</name>
<proteinExistence type="predicted"/>
<protein>
    <recommendedName>
        <fullName evidence="3">Trypsin-like peptidase domain-containing protein</fullName>
    </recommendedName>
</protein>
<dbReference type="InterPro" id="IPR009003">
    <property type="entry name" value="Peptidase_S1_PA"/>
</dbReference>
<keyword evidence="2" id="KW-1185">Reference proteome</keyword>
<dbReference type="SUPFAM" id="SSF50494">
    <property type="entry name" value="Trypsin-like serine proteases"/>
    <property type="match status" value="1"/>
</dbReference>
<comment type="caution">
    <text evidence="1">The sequence shown here is derived from an EMBL/GenBank/DDBJ whole genome shotgun (WGS) entry which is preliminary data.</text>
</comment>
<dbReference type="Proteomes" id="UP000707206">
    <property type="component" value="Unassembled WGS sequence"/>
</dbReference>
<organism evidence="1 2">
    <name type="scientific">Pelagihabitans pacificus</name>
    <dbReference type="NCBI Taxonomy" id="2696054"/>
    <lineage>
        <taxon>Bacteria</taxon>
        <taxon>Pseudomonadati</taxon>
        <taxon>Bacteroidota</taxon>
        <taxon>Flavobacteriia</taxon>
        <taxon>Flavobacteriales</taxon>
        <taxon>Flavobacteriaceae</taxon>
        <taxon>Pelagihabitans</taxon>
    </lineage>
</organism>
<dbReference type="AlphaFoldDB" id="A0A967AR98"/>